<accession>I3Z2X7</accession>
<organism evidence="1 2">
    <name type="scientific">Belliella baltica (strain DSM 15883 / CIP 108006 / LMG 21964 / BA134)</name>
    <dbReference type="NCBI Taxonomy" id="866536"/>
    <lineage>
        <taxon>Bacteria</taxon>
        <taxon>Pseudomonadati</taxon>
        <taxon>Bacteroidota</taxon>
        <taxon>Cytophagia</taxon>
        <taxon>Cytophagales</taxon>
        <taxon>Cyclobacteriaceae</taxon>
        <taxon>Belliella</taxon>
    </lineage>
</organism>
<dbReference type="Proteomes" id="UP000006050">
    <property type="component" value="Chromosome"/>
</dbReference>
<sequence>MKNLRIYIDKDKHETYEKLVKRGSENPDHYPFQTMKDLFMLAACMGQKYNAFEEITASKDIFSSDVFEEKVDVPVLIAIAFAKEKNLLNLLNNRKVLDIAQGYANGGIVYVVEEIVNNPGKPLDNLVEMVLMD</sequence>
<reference evidence="2" key="1">
    <citation type="submission" date="2012-06" db="EMBL/GenBank/DDBJ databases">
        <title>The complete genome of Belliella baltica DSM 15883.</title>
        <authorList>
            <person name="Lucas S."/>
            <person name="Copeland A."/>
            <person name="Lapidus A."/>
            <person name="Goodwin L."/>
            <person name="Pitluck S."/>
            <person name="Peters L."/>
            <person name="Mikhailova N."/>
            <person name="Davenport K."/>
            <person name="Kyrpides N."/>
            <person name="Mavromatis K."/>
            <person name="Pagani I."/>
            <person name="Ivanova N."/>
            <person name="Ovchinnikova G."/>
            <person name="Zeytun A."/>
            <person name="Detter J.C."/>
            <person name="Han C."/>
            <person name="Land M."/>
            <person name="Hauser L."/>
            <person name="Markowitz V."/>
            <person name="Cheng J.-F."/>
            <person name="Hugenholtz P."/>
            <person name="Woyke T."/>
            <person name="Wu D."/>
            <person name="Tindall B."/>
            <person name="Pomrenke H."/>
            <person name="Brambilla E."/>
            <person name="Klenk H.-P."/>
            <person name="Eisen J.A."/>
        </authorList>
    </citation>
    <scope>NUCLEOTIDE SEQUENCE [LARGE SCALE GENOMIC DNA]</scope>
    <source>
        <strain evidence="2">DSM 15883 / CIP 108006 / LMG 21964 / BA134</strain>
    </source>
</reference>
<dbReference type="EMBL" id="CP003281">
    <property type="protein sequence ID" value="AFL83595.1"/>
    <property type="molecule type" value="Genomic_DNA"/>
</dbReference>
<evidence type="ECO:0008006" key="3">
    <source>
        <dbReference type="Google" id="ProtNLM"/>
    </source>
</evidence>
<dbReference type="STRING" id="866536.Belba_0952"/>
<name>I3Z2X7_BELBD</name>
<dbReference type="KEGG" id="bbd:Belba_0952"/>
<protein>
    <recommendedName>
        <fullName evidence="3">Dnd system-associated protein 4</fullName>
    </recommendedName>
</protein>
<dbReference type="HOGENOM" id="CLU_1902587_0_0_10"/>
<evidence type="ECO:0000313" key="1">
    <source>
        <dbReference type="EMBL" id="AFL83595.1"/>
    </source>
</evidence>
<dbReference type="RefSeq" id="WP_014771603.1">
    <property type="nucleotide sequence ID" value="NC_018010.1"/>
</dbReference>
<dbReference type="AlphaFoldDB" id="I3Z2X7"/>
<proteinExistence type="predicted"/>
<keyword evidence="2" id="KW-1185">Reference proteome</keyword>
<dbReference type="OrthoDB" id="164770at2"/>
<gene>
    <name evidence="1" type="ordered locus">Belba_0952</name>
</gene>
<evidence type="ECO:0000313" key="2">
    <source>
        <dbReference type="Proteomes" id="UP000006050"/>
    </source>
</evidence>